<sequence>MQDSNLYIYPDDFTAVVKSEDANTLYTTRKFSYSPNSKIKKDDYFNHLDKKKNTSNDGDDDFGRLIDSKGQILNIYSNEETSPNEGGLNKNMTFLKDCVYSFKKYAQICHKPCFFANTSLFDYNSRSKIKLIDISFDEDLDVKMDIQLSLSQKKQLYIKIGSQYLSGYIFDSNEYPNIVVSDGSFIEQENYQDDINLILNFISMNIITLEYTNFDLMKKVCSLLKLNEPFDIIARIYNNFKTNFQRIDYLGKVEEEILEIFDNIDHKNIDSHAEKLIMKIADMILANYTSKQIYIHFICSFLYTISYSRPLKNDILVKLIDILIKILPEGFQTQFNELLLSKLGMTDNFNFYFLHELMKHGIIPLDKILETISSHFSIKAAFWFFPYSENSTDYKYFSEDLEDRINFSLENETKSAMYKKLFNELRKDDYKLHKEYTKMGHSPDPLLKCIRDDDLETFQTYSTNISFDFGMLIFNDIFERSSFLCYRPNLLQYSAYFGSVKVFKYLFLQKVNKEYIDANGKNLLDYIIAGSCNAEILHIVDEIPDIYTNYAPITATTFHRYPIYEWLLGKYYSTNISQQEKIISKKSLILCYLESITSLNYPIFMNLMMDSQIRNEVVTLISLHTAIQSNNIEVTMFFSDLKNYEESASTLLSSAFGTTSDQSLFKFVKSKFVGNNSFAYHPTLLESIKNDNLHVFQYIIENYILKSQESQKEKDIYDHVSAINEVNPFVTACKCGALKIVKYLMKLPGFSILPLIKHSIHRKLTKRKFFMIVREILSIPNISIAELVPENKNCFTAACWMNFAHIAKFIYNKCKTDDGKNLIDVNKNGNRQETPLTGCACINNVDMGTFLLSLPETDINLPNKLHSQTAITCALNKGKVEFARLLLKHDNLIFDLNKALEKCLKIGSVNLVKDVLNHPNADFSEIDFFFDKAIDILLDIDVNVLLEIFRCKRINKTQDEINKIAYRFARSDIYRLYFDINNLPHYDDCIPLFEAIDINCEECVRYLLTNVPNLDVNERNQENDTPLFLAVKH</sequence>
<dbReference type="Proteomes" id="UP000179807">
    <property type="component" value="Unassembled WGS sequence"/>
</dbReference>
<evidence type="ECO:0000256" key="1">
    <source>
        <dbReference type="ARBA" id="ARBA00022737"/>
    </source>
</evidence>
<gene>
    <name evidence="3" type="ORF">TRFO_17165</name>
</gene>
<dbReference type="RefSeq" id="XP_068365952.1">
    <property type="nucleotide sequence ID" value="XM_068499425.1"/>
</dbReference>
<accession>A0A1J4KPH8</accession>
<dbReference type="VEuPathDB" id="TrichDB:TRFO_17165"/>
<dbReference type="Gene3D" id="1.25.40.20">
    <property type="entry name" value="Ankyrin repeat-containing domain"/>
    <property type="match status" value="2"/>
</dbReference>
<dbReference type="InterPro" id="IPR036770">
    <property type="entry name" value="Ankyrin_rpt-contain_sf"/>
</dbReference>
<comment type="caution">
    <text evidence="3">The sequence shown here is derived from an EMBL/GenBank/DDBJ whole genome shotgun (WGS) entry which is preliminary data.</text>
</comment>
<dbReference type="SMART" id="SM00248">
    <property type="entry name" value="ANK"/>
    <property type="match status" value="6"/>
</dbReference>
<dbReference type="SUPFAM" id="SSF48403">
    <property type="entry name" value="Ankyrin repeat"/>
    <property type="match status" value="2"/>
</dbReference>
<dbReference type="InterPro" id="IPR002110">
    <property type="entry name" value="Ankyrin_rpt"/>
</dbReference>
<dbReference type="AlphaFoldDB" id="A0A1J4KPH8"/>
<evidence type="ECO:0000313" key="3">
    <source>
        <dbReference type="EMBL" id="OHT12816.1"/>
    </source>
</evidence>
<dbReference type="GeneID" id="94834129"/>
<evidence type="ECO:0000256" key="2">
    <source>
        <dbReference type="ARBA" id="ARBA00023043"/>
    </source>
</evidence>
<dbReference type="PANTHER" id="PTHR24198:SF165">
    <property type="entry name" value="ANKYRIN REPEAT-CONTAINING PROTEIN-RELATED"/>
    <property type="match status" value="1"/>
</dbReference>
<keyword evidence="4" id="KW-1185">Reference proteome</keyword>
<name>A0A1J4KPH8_9EUKA</name>
<dbReference type="EMBL" id="MLAK01000554">
    <property type="protein sequence ID" value="OHT12816.1"/>
    <property type="molecule type" value="Genomic_DNA"/>
</dbReference>
<organism evidence="3 4">
    <name type="scientific">Tritrichomonas foetus</name>
    <dbReference type="NCBI Taxonomy" id="1144522"/>
    <lineage>
        <taxon>Eukaryota</taxon>
        <taxon>Metamonada</taxon>
        <taxon>Parabasalia</taxon>
        <taxon>Tritrichomonadida</taxon>
        <taxon>Tritrichomonadidae</taxon>
        <taxon>Tritrichomonas</taxon>
    </lineage>
</organism>
<dbReference type="PANTHER" id="PTHR24198">
    <property type="entry name" value="ANKYRIN REPEAT AND PROTEIN KINASE DOMAIN-CONTAINING PROTEIN"/>
    <property type="match status" value="1"/>
</dbReference>
<proteinExistence type="predicted"/>
<evidence type="ECO:0000313" key="4">
    <source>
        <dbReference type="Proteomes" id="UP000179807"/>
    </source>
</evidence>
<reference evidence="3" key="1">
    <citation type="submission" date="2016-10" db="EMBL/GenBank/DDBJ databases">
        <authorList>
            <person name="Benchimol M."/>
            <person name="Almeida L.G."/>
            <person name="Vasconcelos A.T."/>
            <person name="Perreira-Neves A."/>
            <person name="Rosa I.A."/>
            <person name="Tasca T."/>
            <person name="Bogo M.R."/>
            <person name="de Souza W."/>
        </authorList>
    </citation>
    <scope>NUCLEOTIDE SEQUENCE [LARGE SCALE GENOMIC DNA]</scope>
    <source>
        <strain evidence="3">K</strain>
    </source>
</reference>
<keyword evidence="2" id="KW-0040">ANK repeat</keyword>
<protein>
    <submittedName>
        <fullName evidence="3">Uncharacterized protein</fullName>
    </submittedName>
</protein>
<keyword evidence="1" id="KW-0677">Repeat</keyword>